<gene>
    <name evidence="2" type="ORF">KSF_047090</name>
</gene>
<evidence type="ECO:0000313" key="2">
    <source>
        <dbReference type="EMBL" id="GHO94661.1"/>
    </source>
</evidence>
<keyword evidence="1" id="KW-0812">Transmembrane</keyword>
<evidence type="ECO:0000256" key="1">
    <source>
        <dbReference type="SAM" id="Phobius"/>
    </source>
</evidence>
<proteinExistence type="predicted"/>
<reference evidence="2" key="1">
    <citation type="submission" date="2020-10" db="EMBL/GenBank/DDBJ databases">
        <title>Taxonomic study of unclassified bacteria belonging to the class Ktedonobacteria.</title>
        <authorList>
            <person name="Yabe S."/>
            <person name="Wang C.M."/>
            <person name="Zheng Y."/>
            <person name="Sakai Y."/>
            <person name="Cavaletti L."/>
            <person name="Monciardini P."/>
            <person name="Donadio S."/>
        </authorList>
    </citation>
    <scope>NUCLEOTIDE SEQUENCE</scope>
    <source>
        <strain evidence="2">ID150040</strain>
    </source>
</reference>
<feature type="transmembrane region" description="Helical" evidence="1">
    <location>
        <begin position="20"/>
        <end position="49"/>
    </location>
</feature>
<dbReference type="AlphaFoldDB" id="A0A8J3IHI3"/>
<keyword evidence="1" id="KW-0472">Membrane</keyword>
<accession>A0A8J3IHI3</accession>
<name>A0A8J3IHI3_9CHLR</name>
<keyword evidence="3" id="KW-1185">Reference proteome</keyword>
<dbReference type="EMBL" id="BNJK01000001">
    <property type="protein sequence ID" value="GHO94661.1"/>
    <property type="molecule type" value="Genomic_DNA"/>
</dbReference>
<dbReference type="RefSeq" id="WP_220205377.1">
    <property type="nucleotide sequence ID" value="NZ_BNJK01000001.1"/>
</dbReference>
<protein>
    <submittedName>
        <fullName evidence="2">Uncharacterized protein</fullName>
    </submittedName>
</protein>
<evidence type="ECO:0000313" key="3">
    <source>
        <dbReference type="Proteomes" id="UP000597444"/>
    </source>
</evidence>
<keyword evidence="1" id="KW-1133">Transmembrane helix</keyword>
<organism evidence="2 3">
    <name type="scientific">Reticulibacter mediterranei</name>
    <dbReference type="NCBI Taxonomy" id="2778369"/>
    <lineage>
        <taxon>Bacteria</taxon>
        <taxon>Bacillati</taxon>
        <taxon>Chloroflexota</taxon>
        <taxon>Ktedonobacteria</taxon>
        <taxon>Ktedonobacterales</taxon>
        <taxon>Reticulibacteraceae</taxon>
        <taxon>Reticulibacter</taxon>
    </lineage>
</organism>
<comment type="caution">
    <text evidence="2">The sequence shown here is derived from an EMBL/GenBank/DDBJ whole genome shotgun (WGS) entry which is preliminary data.</text>
</comment>
<dbReference type="Proteomes" id="UP000597444">
    <property type="component" value="Unassembled WGS sequence"/>
</dbReference>
<sequence>MNLQQILETVKQLPVATQVALILFVLTVLLLLAFVPTMGTSVLAFLVALKTLSSK</sequence>